<dbReference type="RefSeq" id="WP_099645239.1">
    <property type="nucleotide sequence ID" value="NZ_KZ319288.1"/>
</dbReference>
<dbReference type="GO" id="GO:0050821">
    <property type="term" value="P:protein stabilization"/>
    <property type="evidence" value="ECO:0007669"/>
    <property type="project" value="TreeGrafter"/>
</dbReference>
<evidence type="ECO:0000256" key="1">
    <source>
        <dbReference type="ARBA" id="ARBA00009091"/>
    </source>
</evidence>
<dbReference type="Pfam" id="PF03938">
    <property type="entry name" value="OmpH"/>
    <property type="match status" value="1"/>
</dbReference>
<accession>A0A2G1VUG7</accession>
<evidence type="ECO:0008006" key="5">
    <source>
        <dbReference type="Google" id="ProtNLM"/>
    </source>
</evidence>
<dbReference type="Proteomes" id="UP000229433">
    <property type="component" value="Unassembled WGS sequence"/>
</dbReference>
<dbReference type="Gene3D" id="3.30.910.20">
    <property type="entry name" value="Skp domain"/>
    <property type="match status" value="1"/>
</dbReference>
<dbReference type="PANTHER" id="PTHR35089">
    <property type="entry name" value="CHAPERONE PROTEIN SKP"/>
    <property type="match status" value="1"/>
</dbReference>
<dbReference type="SUPFAM" id="SSF111384">
    <property type="entry name" value="OmpH-like"/>
    <property type="match status" value="1"/>
</dbReference>
<dbReference type="GO" id="GO:0005829">
    <property type="term" value="C:cytosol"/>
    <property type="evidence" value="ECO:0007669"/>
    <property type="project" value="TreeGrafter"/>
</dbReference>
<organism evidence="3 4">
    <name type="scientific">Leeuwenhoekiella nanhaiensis</name>
    <dbReference type="NCBI Taxonomy" id="1655491"/>
    <lineage>
        <taxon>Bacteria</taxon>
        <taxon>Pseudomonadati</taxon>
        <taxon>Bacteroidota</taxon>
        <taxon>Flavobacteriia</taxon>
        <taxon>Flavobacteriales</taxon>
        <taxon>Flavobacteriaceae</taxon>
        <taxon>Leeuwenhoekiella</taxon>
    </lineage>
</organism>
<dbReference type="AlphaFoldDB" id="A0A2G1VUG7"/>
<dbReference type="SMART" id="SM00935">
    <property type="entry name" value="OmpH"/>
    <property type="match status" value="1"/>
</dbReference>
<comment type="similarity">
    <text evidence="1">Belongs to the Skp family.</text>
</comment>
<sequence>MRSKYKPYFYLNRFELNTLFMKNLFIALLFGILGSTATSAQGTVAHIDMETLYTLMPENNQAEIELSRLRQAYQQNFETSYREYQARFVKYEDEAPTLSPEEDARRKSELELMERNLAQSQQNIEKQIAEKKELLYGPIRIKARELVTKIAEDLGFLYVLDSSKDNGLVMAKGKDLMPDVKRALTGR</sequence>
<evidence type="ECO:0000313" key="3">
    <source>
        <dbReference type="EMBL" id="PHQ30406.1"/>
    </source>
</evidence>
<dbReference type="InterPro" id="IPR024930">
    <property type="entry name" value="Skp_dom_sf"/>
</dbReference>
<proteinExistence type="inferred from homology"/>
<keyword evidence="4" id="KW-1185">Reference proteome</keyword>
<name>A0A2G1VUG7_9FLAO</name>
<protein>
    <recommendedName>
        <fullName evidence="5">Molecular chaperone Skp</fullName>
    </recommendedName>
</protein>
<dbReference type="EMBL" id="NQXA01000002">
    <property type="protein sequence ID" value="PHQ30406.1"/>
    <property type="molecule type" value="Genomic_DNA"/>
</dbReference>
<dbReference type="GO" id="GO:0051082">
    <property type="term" value="F:unfolded protein binding"/>
    <property type="evidence" value="ECO:0007669"/>
    <property type="project" value="InterPro"/>
</dbReference>
<dbReference type="InterPro" id="IPR005632">
    <property type="entry name" value="Chaperone_Skp"/>
</dbReference>
<dbReference type="PANTHER" id="PTHR35089:SF1">
    <property type="entry name" value="CHAPERONE PROTEIN SKP"/>
    <property type="match status" value="1"/>
</dbReference>
<evidence type="ECO:0000256" key="2">
    <source>
        <dbReference type="ARBA" id="ARBA00022729"/>
    </source>
</evidence>
<evidence type="ECO:0000313" key="4">
    <source>
        <dbReference type="Proteomes" id="UP000229433"/>
    </source>
</evidence>
<keyword evidence="2" id="KW-0732">Signal</keyword>
<gene>
    <name evidence="3" type="ORF">CJ305_05460</name>
</gene>
<comment type="caution">
    <text evidence="3">The sequence shown here is derived from an EMBL/GenBank/DDBJ whole genome shotgun (WGS) entry which is preliminary data.</text>
</comment>
<dbReference type="OrthoDB" id="1524711at2"/>
<reference evidence="3 4" key="1">
    <citation type="submission" date="2017-08" db="EMBL/GenBank/DDBJ databases">
        <title>The whole genome shortgun sequences of strain Leeuwenhoekiella nanhaiensis G18 from the South China Sea.</title>
        <authorList>
            <person name="Liu Q."/>
        </authorList>
    </citation>
    <scope>NUCLEOTIDE SEQUENCE [LARGE SCALE GENOMIC DNA]</scope>
    <source>
        <strain evidence="3 4">G18</strain>
    </source>
</reference>